<evidence type="ECO:0000256" key="1">
    <source>
        <dbReference type="SAM" id="MobiDB-lite"/>
    </source>
</evidence>
<sequence>MRYIYVQTGLNHFHSTDLNDMRSALLDEDQDGPDGGSADIVTRPRPHYHPVPARIAQRRTRR</sequence>
<feature type="region of interest" description="Disordered" evidence="1">
    <location>
        <begin position="26"/>
        <end position="48"/>
    </location>
</feature>
<accession>A0ABT4J8T8</accession>
<gene>
    <name evidence="2" type="ORF">OU682_14125</name>
</gene>
<keyword evidence="3" id="KW-1185">Reference proteome</keyword>
<reference evidence="2" key="1">
    <citation type="submission" date="2022-12" db="EMBL/GenBank/DDBJ databases">
        <title>Paracoccus sp. EF6 isolated from a lake water.</title>
        <authorList>
            <person name="Liu H."/>
        </authorList>
    </citation>
    <scope>NUCLEOTIDE SEQUENCE</scope>
    <source>
        <strain evidence="2">EF6</strain>
    </source>
</reference>
<dbReference type="RefSeq" id="WP_268942801.1">
    <property type="nucleotide sequence ID" value="NZ_JAPTYD010000022.1"/>
</dbReference>
<evidence type="ECO:0000313" key="3">
    <source>
        <dbReference type="Proteomes" id="UP001149822"/>
    </source>
</evidence>
<proteinExistence type="predicted"/>
<evidence type="ECO:0000313" key="2">
    <source>
        <dbReference type="EMBL" id="MCZ0962753.1"/>
    </source>
</evidence>
<dbReference type="Proteomes" id="UP001149822">
    <property type="component" value="Unassembled WGS sequence"/>
</dbReference>
<name>A0ABT4J8T8_9RHOB</name>
<protein>
    <submittedName>
        <fullName evidence="2">Uncharacterized protein</fullName>
    </submittedName>
</protein>
<dbReference type="EMBL" id="JAPTYD010000022">
    <property type="protein sequence ID" value="MCZ0962753.1"/>
    <property type="molecule type" value="Genomic_DNA"/>
</dbReference>
<organism evidence="2 3">
    <name type="scientific">Paracoccus benzoatiresistens</name>
    <dbReference type="NCBI Taxonomy" id="2997341"/>
    <lineage>
        <taxon>Bacteria</taxon>
        <taxon>Pseudomonadati</taxon>
        <taxon>Pseudomonadota</taxon>
        <taxon>Alphaproteobacteria</taxon>
        <taxon>Rhodobacterales</taxon>
        <taxon>Paracoccaceae</taxon>
        <taxon>Paracoccus</taxon>
    </lineage>
</organism>
<comment type="caution">
    <text evidence="2">The sequence shown here is derived from an EMBL/GenBank/DDBJ whole genome shotgun (WGS) entry which is preliminary data.</text>
</comment>